<dbReference type="Proteomes" id="UP001149074">
    <property type="component" value="Unassembled WGS sequence"/>
</dbReference>
<dbReference type="GeneID" id="81358664"/>
<dbReference type="SUPFAM" id="SSF82171">
    <property type="entry name" value="DPP6 N-terminal domain-like"/>
    <property type="match status" value="1"/>
</dbReference>
<evidence type="ECO:0000313" key="1">
    <source>
        <dbReference type="EMBL" id="KAJ5094901.1"/>
    </source>
</evidence>
<organism evidence="1 2">
    <name type="scientific">Penicillium argentinense</name>
    <dbReference type="NCBI Taxonomy" id="1131581"/>
    <lineage>
        <taxon>Eukaryota</taxon>
        <taxon>Fungi</taxon>
        <taxon>Dikarya</taxon>
        <taxon>Ascomycota</taxon>
        <taxon>Pezizomycotina</taxon>
        <taxon>Eurotiomycetes</taxon>
        <taxon>Eurotiomycetidae</taxon>
        <taxon>Eurotiales</taxon>
        <taxon>Aspergillaceae</taxon>
        <taxon>Penicillium</taxon>
    </lineage>
</organism>
<accession>A0A9W9F7D4</accession>
<proteinExistence type="predicted"/>
<sequence>MAVKYGVRMARFLQDCIYGDATEELSAISTWLAKLHFTVACVRRATAWSNDSVVHGALTHCQAILDPLHSILETHMDDAAGWPIKDRKALRVLRMQLETHHSKLLVMFATVGSGSYPAVLLPTDQDPVFVRVQTSDITIIRGRVARLLENISSIRRGMAPGLSEHVRTQPHVDIDQALEFAIDTQAIAQSRLLFSLEGQDPCQFSTDSSFFLAHKRGPDLRSVCTSFYEVPGGKLARRINLPLPEKGLNGFLNTFLSPSGELVWYHFITAGSDDVWQLWSCEYDMDSWSVRSTISTVLEEPDILFRRTVPDSPSLMCVFSDNGSRMAICFQTTLYVWTRHRADNGDDAANTQSSWSCTKISLALPLRKSEDTSRAAGTGLLLWKAYLVPDHLRFVGPGGERILVCGADHSDPSQPRIVLRSWDCASSRQLVNEDVEVASYRMILYQFPIWNIPIRYAYLSDTRLILWKLPVMQPASLGVLDVTQRSWTPLDFVEPPPVDKRCPFIASHSSLRLSMDRRLLALMGCIDIVTTKTPKTHKLDFVIDIWDLERRERVRRFKDVCGGVPRLSDDFSTCWVWNEDNRFSGRGYKQGKSVWSLPKYYDSATFDHRHREA</sequence>
<dbReference type="EMBL" id="JAPQKI010000006">
    <property type="protein sequence ID" value="KAJ5094901.1"/>
    <property type="molecule type" value="Genomic_DNA"/>
</dbReference>
<reference evidence="1" key="1">
    <citation type="submission" date="2022-11" db="EMBL/GenBank/DDBJ databases">
        <authorList>
            <person name="Petersen C."/>
        </authorList>
    </citation>
    <scope>NUCLEOTIDE SEQUENCE</scope>
    <source>
        <strain evidence="1">IBT 30761</strain>
    </source>
</reference>
<keyword evidence="2" id="KW-1185">Reference proteome</keyword>
<protein>
    <submittedName>
        <fullName evidence="1">Uncharacterized protein</fullName>
    </submittedName>
</protein>
<name>A0A9W9F7D4_9EURO</name>
<comment type="caution">
    <text evidence="1">The sequence shown here is derived from an EMBL/GenBank/DDBJ whole genome shotgun (WGS) entry which is preliminary data.</text>
</comment>
<gene>
    <name evidence="1" type="ORF">N7532_007192</name>
</gene>
<dbReference type="AlphaFoldDB" id="A0A9W9F7D4"/>
<dbReference type="RefSeq" id="XP_056473051.1">
    <property type="nucleotide sequence ID" value="XM_056619685.1"/>
</dbReference>
<reference evidence="1" key="2">
    <citation type="journal article" date="2023" name="IMA Fungus">
        <title>Comparative genomic study of the Penicillium genus elucidates a diverse pangenome and 15 lateral gene transfer events.</title>
        <authorList>
            <person name="Petersen C."/>
            <person name="Sorensen T."/>
            <person name="Nielsen M.R."/>
            <person name="Sondergaard T.E."/>
            <person name="Sorensen J.L."/>
            <person name="Fitzpatrick D.A."/>
            <person name="Frisvad J.C."/>
            <person name="Nielsen K.L."/>
        </authorList>
    </citation>
    <scope>NUCLEOTIDE SEQUENCE</scope>
    <source>
        <strain evidence="1">IBT 30761</strain>
    </source>
</reference>
<evidence type="ECO:0000313" key="2">
    <source>
        <dbReference type="Proteomes" id="UP001149074"/>
    </source>
</evidence>